<dbReference type="PANTHER" id="PTHR41386">
    <property type="entry name" value="INTEGRAL MEMBRANE PROTEIN-RELATED"/>
    <property type="match status" value="1"/>
</dbReference>
<dbReference type="STRING" id="1166340.SAMN05192583_3415"/>
<feature type="transmembrane region" description="Helical" evidence="1">
    <location>
        <begin position="63"/>
        <end position="83"/>
    </location>
</feature>
<gene>
    <name evidence="2" type="ORF">SAMN05192583_3415</name>
</gene>
<keyword evidence="1" id="KW-1133">Transmembrane helix</keyword>
<proteinExistence type="predicted"/>
<dbReference type="PANTHER" id="PTHR41386:SF1">
    <property type="entry name" value="MEMBRANE PROTEIN"/>
    <property type="match status" value="1"/>
</dbReference>
<accession>A0A1H8IXH8</accession>
<protein>
    <submittedName>
        <fullName evidence="2">Uncharacterized membrane protein</fullName>
    </submittedName>
</protein>
<dbReference type="RefSeq" id="WP_093666922.1">
    <property type="nucleotide sequence ID" value="NZ_FOCF01000011.1"/>
</dbReference>
<evidence type="ECO:0000313" key="3">
    <source>
        <dbReference type="Proteomes" id="UP000199206"/>
    </source>
</evidence>
<name>A0A1H8IXH8_9SPHN</name>
<sequence length="188" mass="20313">MANHPPQAEFARHLIPAPALGGELGEEERRVLDSIEAGTPVSRDAADEADLRAGYGDRLADRVAAIGGSWSFIIGFSAVLLGWMLLNSDVLAHFGMAFDPYPYIFLNLMLSTLAAIQAPVIMMSQNRQATKDRLAARLDYETNLRAELEILRLHAKIDNLVVERLGGLEAKIDGIAGARAFAKDGGAD</sequence>
<keyword evidence="3" id="KW-1185">Reference proteome</keyword>
<keyword evidence="1" id="KW-0812">Transmembrane</keyword>
<feature type="transmembrane region" description="Helical" evidence="1">
    <location>
        <begin position="103"/>
        <end position="123"/>
    </location>
</feature>
<dbReference type="OrthoDB" id="9795736at2"/>
<dbReference type="EMBL" id="FOCF01000011">
    <property type="protein sequence ID" value="SEN72875.1"/>
    <property type="molecule type" value="Genomic_DNA"/>
</dbReference>
<dbReference type="InterPro" id="IPR010406">
    <property type="entry name" value="DUF1003"/>
</dbReference>
<dbReference type="Pfam" id="PF06210">
    <property type="entry name" value="DUF1003"/>
    <property type="match status" value="1"/>
</dbReference>
<dbReference type="AlphaFoldDB" id="A0A1H8IXH8"/>
<dbReference type="Proteomes" id="UP000199206">
    <property type="component" value="Unassembled WGS sequence"/>
</dbReference>
<reference evidence="3" key="1">
    <citation type="submission" date="2016-10" db="EMBL/GenBank/DDBJ databases">
        <authorList>
            <person name="Varghese N."/>
            <person name="Submissions S."/>
        </authorList>
    </citation>
    <scope>NUCLEOTIDE SEQUENCE [LARGE SCALE GENOMIC DNA]</scope>
    <source>
        <strain evidence="3">S6-262</strain>
    </source>
</reference>
<evidence type="ECO:0000256" key="1">
    <source>
        <dbReference type="SAM" id="Phobius"/>
    </source>
</evidence>
<evidence type="ECO:0000313" key="2">
    <source>
        <dbReference type="EMBL" id="SEN72875.1"/>
    </source>
</evidence>
<organism evidence="2 3">
    <name type="scientific">Sphingomonas gellani</name>
    <dbReference type="NCBI Taxonomy" id="1166340"/>
    <lineage>
        <taxon>Bacteria</taxon>
        <taxon>Pseudomonadati</taxon>
        <taxon>Pseudomonadota</taxon>
        <taxon>Alphaproteobacteria</taxon>
        <taxon>Sphingomonadales</taxon>
        <taxon>Sphingomonadaceae</taxon>
        <taxon>Sphingomonas</taxon>
    </lineage>
</organism>
<keyword evidence="1" id="KW-0472">Membrane</keyword>